<sequence>MVHVKRVSVELWSDTNLERLVMCGRAEGEGGLAQGGVLAQAELQGGGLMDCFLSAARRSRTLPPLLLLVPLPRPARPACGGNIFCWVCGRGWVLARPRVRRRPVPPGSCAPTRTRPAAASVPAAVPTQTPWLVTAAAAAVLHEELCMGPPPPWGHPAAPPPYPHTPVPAQPFSPPARPSPGLWWQHQPPSPATHQPLTSTLNTEHWPCLRQHTPHLAGCTKECMAHITFCCCLKTFQGPSSVSTKCLKHQTP</sequence>
<evidence type="ECO:0000256" key="1">
    <source>
        <dbReference type="SAM" id="MobiDB-lite"/>
    </source>
</evidence>
<dbReference type="AlphaFoldDB" id="A0A5B7DX16"/>
<proteinExistence type="predicted"/>
<dbReference type="EMBL" id="VSRR010001449">
    <property type="protein sequence ID" value="MPC25344.1"/>
    <property type="molecule type" value="Genomic_DNA"/>
</dbReference>
<evidence type="ECO:0000313" key="3">
    <source>
        <dbReference type="Proteomes" id="UP000324222"/>
    </source>
</evidence>
<name>A0A5B7DX16_PORTR</name>
<dbReference type="Proteomes" id="UP000324222">
    <property type="component" value="Unassembled WGS sequence"/>
</dbReference>
<evidence type="ECO:0000313" key="2">
    <source>
        <dbReference type="EMBL" id="MPC25344.1"/>
    </source>
</evidence>
<feature type="compositionally biased region" description="Pro residues" evidence="1">
    <location>
        <begin position="157"/>
        <end position="178"/>
    </location>
</feature>
<organism evidence="2 3">
    <name type="scientific">Portunus trituberculatus</name>
    <name type="common">Swimming crab</name>
    <name type="synonym">Neptunus trituberculatus</name>
    <dbReference type="NCBI Taxonomy" id="210409"/>
    <lineage>
        <taxon>Eukaryota</taxon>
        <taxon>Metazoa</taxon>
        <taxon>Ecdysozoa</taxon>
        <taxon>Arthropoda</taxon>
        <taxon>Crustacea</taxon>
        <taxon>Multicrustacea</taxon>
        <taxon>Malacostraca</taxon>
        <taxon>Eumalacostraca</taxon>
        <taxon>Eucarida</taxon>
        <taxon>Decapoda</taxon>
        <taxon>Pleocyemata</taxon>
        <taxon>Brachyura</taxon>
        <taxon>Eubrachyura</taxon>
        <taxon>Portunoidea</taxon>
        <taxon>Portunidae</taxon>
        <taxon>Portuninae</taxon>
        <taxon>Portunus</taxon>
    </lineage>
</organism>
<protein>
    <submittedName>
        <fullName evidence="2">Uncharacterized protein</fullName>
    </submittedName>
</protein>
<comment type="caution">
    <text evidence="2">The sequence shown here is derived from an EMBL/GenBank/DDBJ whole genome shotgun (WGS) entry which is preliminary data.</text>
</comment>
<feature type="region of interest" description="Disordered" evidence="1">
    <location>
        <begin position="157"/>
        <end position="197"/>
    </location>
</feature>
<reference evidence="2 3" key="1">
    <citation type="submission" date="2019-05" db="EMBL/GenBank/DDBJ databases">
        <title>Another draft genome of Portunus trituberculatus and its Hox gene families provides insights of decapod evolution.</title>
        <authorList>
            <person name="Jeong J.-H."/>
            <person name="Song I."/>
            <person name="Kim S."/>
            <person name="Choi T."/>
            <person name="Kim D."/>
            <person name="Ryu S."/>
            <person name="Kim W."/>
        </authorList>
    </citation>
    <scope>NUCLEOTIDE SEQUENCE [LARGE SCALE GENOMIC DNA]</scope>
    <source>
        <tissue evidence="2">Muscle</tissue>
    </source>
</reference>
<keyword evidence="3" id="KW-1185">Reference proteome</keyword>
<gene>
    <name evidence="2" type="ORF">E2C01_018450</name>
</gene>
<accession>A0A5B7DX16</accession>